<comment type="caution">
    <text evidence="2">The sequence shown here is derived from an EMBL/GenBank/DDBJ whole genome shotgun (WGS) entry which is preliminary data.</text>
</comment>
<keyword evidence="1" id="KW-0732">Signal</keyword>
<reference evidence="2" key="1">
    <citation type="journal article" date="2021" name="Nat. Commun.">
        <title>Genetic determinants of endophytism in the Arabidopsis root mycobiome.</title>
        <authorList>
            <person name="Mesny F."/>
            <person name="Miyauchi S."/>
            <person name="Thiergart T."/>
            <person name="Pickel B."/>
            <person name="Atanasova L."/>
            <person name="Karlsson M."/>
            <person name="Huettel B."/>
            <person name="Barry K.W."/>
            <person name="Haridas S."/>
            <person name="Chen C."/>
            <person name="Bauer D."/>
            <person name="Andreopoulos W."/>
            <person name="Pangilinan J."/>
            <person name="LaButti K."/>
            <person name="Riley R."/>
            <person name="Lipzen A."/>
            <person name="Clum A."/>
            <person name="Drula E."/>
            <person name="Henrissat B."/>
            <person name="Kohler A."/>
            <person name="Grigoriev I.V."/>
            <person name="Martin F.M."/>
            <person name="Hacquard S."/>
        </authorList>
    </citation>
    <scope>NUCLEOTIDE SEQUENCE</scope>
    <source>
        <strain evidence="2">MPI-CAGE-CH-0243</strain>
    </source>
</reference>
<dbReference type="OrthoDB" id="5215637at2759"/>
<dbReference type="AlphaFoldDB" id="A0A9P9DP09"/>
<evidence type="ECO:0000313" key="3">
    <source>
        <dbReference type="Proteomes" id="UP000700596"/>
    </source>
</evidence>
<organism evidence="2 3">
    <name type="scientific">Dendryphion nanum</name>
    <dbReference type="NCBI Taxonomy" id="256645"/>
    <lineage>
        <taxon>Eukaryota</taxon>
        <taxon>Fungi</taxon>
        <taxon>Dikarya</taxon>
        <taxon>Ascomycota</taxon>
        <taxon>Pezizomycotina</taxon>
        <taxon>Dothideomycetes</taxon>
        <taxon>Pleosporomycetidae</taxon>
        <taxon>Pleosporales</taxon>
        <taxon>Torulaceae</taxon>
        <taxon>Dendryphion</taxon>
    </lineage>
</organism>
<keyword evidence="3" id="KW-1185">Reference proteome</keyword>
<accession>A0A9P9DP09</accession>
<sequence length="136" mass="14633">MLSFPTASLLLFIAITNIPTGLAAKECYLPNGLPPPAASDELIPCKAYGTVHSACCKNGQACSSNGLCQAPHERDRFWRGGCTDITFNDPACPRYCLVNGPKAQCHSRSSVLTRCRPKNCPCSCVSVHGDNILLYE</sequence>
<feature type="chain" id="PRO_5040471846" evidence="1">
    <location>
        <begin position="24"/>
        <end position="136"/>
    </location>
</feature>
<evidence type="ECO:0000256" key="1">
    <source>
        <dbReference type="SAM" id="SignalP"/>
    </source>
</evidence>
<name>A0A9P9DP09_9PLEO</name>
<dbReference type="EMBL" id="JAGMWT010000009">
    <property type="protein sequence ID" value="KAH7122758.1"/>
    <property type="molecule type" value="Genomic_DNA"/>
</dbReference>
<proteinExistence type="predicted"/>
<dbReference type="Proteomes" id="UP000700596">
    <property type="component" value="Unassembled WGS sequence"/>
</dbReference>
<feature type="signal peptide" evidence="1">
    <location>
        <begin position="1"/>
        <end position="23"/>
    </location>
</feature>
<protein>
    <submittedName>
        <fullName evidence="2">Uncharacterized protein</fullName>
    </submittedName>
</protein>
<evidence type="ECO:0000313" key="2">
    <source>
        <dbReference type="EMBL" id="KAH7122758.1"/>
    </source>
</evidence>
<gene>
    <name evidence="2" type="ORF">B0J11DRAFT_347371</name>
</gene>